<reference evidence="1" key="1">
    <citation type="submission" date="2013-05" db="EMBL/GenBank/DDBJ databases">
        <authorList>
            <person name="Harkins D.M."/>
            <person name="Durkin A.S."/>
            <person name="Brinkac L.M."/>
            <person name="Haft D.H."/>
            <person name="Selengut J.D."/>
            <person name="Sanka R."/>
            <person name="DePew J."/>
            <person name="Purushe J."/>
            <person name="Hartskeerl R.A."/>
            <person name="Ahmed A."/>
            <person name="van der Linden H."/>
            <person name="Goris M.G.A."/>
            <person name="Vinetz J.M."/>
            <person name="Sutton G.G."/>
            <person name="Nierman W.C."/>
            <person name="Fouts D.E."/>
        </authorList>
    </citation>
    <scope>NUCLEOTIDE SEQUENCE [LARGE SCALE GENOMIC DNA]</scope>
    <source>
        <strain evidence="1">L 60</strain>
    </source>
</reference>
<dbReference type="STRING" id="100053.GCA_002009845_02290"/>
<gene>
    <name evidence="1" type="ORF">LEP1GSC062_4112</name>
</gene>
<name>V6HUU3_9LEPT</name>
<proteinExistence type="predicted"/>
<comment type="caution">
    <text evidence="1">The sequence shown here is derived from an EMBL/GenBank/DDBJ whole genome shotgun (WGS) entry which is preliminary data.</text>
</comment>
<evidence type="ECO:0000313" key="1">
    <source>
        <dbReference type="EMBL" id="EQA60592.1"/>
    </source>
</evidence>
<dbReference type="EMBL" id="AHMT02000060">
    <property type="protein sequence ID" value="EQA60592.1"/>
    <property type="molecule type" value="Genomic_DNA"/>
</dbReference>
<dbReference type="Proteomes" id="UP000018747">
    <property type="component" value="Unassembled WGS sequence"/>
</dbReference>
<accession>V6HUU3</accession>
<protein>
    <recommendedName>
        <fullName evidence="3">Strictosidine synthase domain protein</fullName>
    </recommendedName>
</protein>
<evidence type="ECO:0000313" key="2">
    <source>
        <dbReference type="Proteomes" id="UP000018747"/>
    </source>
</evidence>
<dbReference type="OrthoDB" id="241638at2"/>
<evidence type="ECO:0008006" key="3">
    <source>
        <dbReference type="Google" id="ProtNLM"/>
    </source>
</evidence>
<sequence>MGRVLAVFFILSLFGIVFYIFKPSPIDPLAYFPPEPPPMEGAYTSNSLLLKAELIGLGKLQGPEDMEVDDQGNIYSADGNGTFYLALFTVRNPLMDRIFHPRPALKSLISKLPRFFWLKAQPYGFVLLLDENATPLRSFQEPTGEHLKAITSVKYKNGFLYL</sequence>
<organism evidence="1 2">
    <name type="scientific">Leptospira alexanderi serovar Manhao 3 str. L 60</name>
    <dbReference type="NCBI Taxonomy" id="1049759"/>
    <lineage>
        <taxon>Bacteria</taxon>
        <taxon>Pseudomonadati</taxon>
        <taxon>Spirochaetota</taxon>
        <taxon>Spirochaetia</taxon>
        <taxon>Leptospirales</taxon>
        <taxon>Leptospiraceae</taxon>
        <taxon>Leptospira</taxon>
    </lineage>
</organism>
<dbReference type="Pfam" id="PF20067">
    <property type="entry name" value="SSL_N"/>
    <property type="match status" value="1"/>
</dbReference>
<dbReference type="AlphaFoldDB" id="V6HUU3"/>
<dbReference type="RefSeq" id="WP_020985241.1">
    <property type="nucleotide sequence ID" value="NZ_AHMT02000060.1"/>
</dbReference>
<keyword evidence="2" id="KW-1185">Reference proteome</keyword>